<accession>A0A4Y2CVK6</accession>
<organism evidence="1 2">
    <name type="scientific">Araneus ventricosus</name>
    <name type="common">Orbweaver spider</name>
    <name type="synonym">Epeira ventricosa</name>
    <dbReference type="NCBI Taxonomy" id="182803"/>
    <lineage>
        <taxon>Eukaryota</taxon>
        <taxon>Metazoa</taxon>
        <taxon>Ecdysozoa</taxon>
        <taxon>Arthropoda</taxon>
        <taxon>Chelicerata</taxon>
        <taxon>Arachnida</taxon>
        <taxon>Araneae</taxon>
        <taxon>Araneomorphae</taxon>
        <taxon>Entelegynae</taxon>
        <taxon>Araneoidea</taxon>
        <taxon>Araneidae</taxon>
        <taxon>Araneus</taxon>
    </lineage>
</organism>
<dbReference type="PROSITE" id="PS51257">
    <property type="entry name" value="PROKAR_LIPOPROTEIN"/>
    <property type="match status" value="1"/>
</dbReference>
<dbReference type="EMBL" id="BGPR01000248">
    <property type="protein sequence ID" value="GBM07867.1"/>
    <property type="molecule type" value="Genomic_DNA"/>
</dbReference>
<gene>
    <name evidence="1" type="ORF">AVEN_96486_1</name>
</gene>
<comment type="caution">
    <text evidence="1">The sequence shown here is derived from an EMBL/GenBank/DDBJ whole genome shotgun (WGS) entry which is preliminary data.</text>
</comment>
<dbReference type="Proteomes" id="UP000499080">
    <property type="component" value="Unassembled WGS sequence"/>
</dbReference>
<protein>
    <submittedName>
        <fullName evidence="1">Uncharacterized protein</fullName>
    </submittedName>
</protein>
<name>A0A4Y2CVK6_ARAVE</name>
<evidence type="ECO:0000313" key="1">
    <source>
        <dbReference type="EMBL" id="GBM07867.1"/>
    </source>
</evidence>
<proteinExistence type="predicted"/>
<reference evidence="1 2" key="1">
    <citation type="journal article" date="2019" name="Sci. Rep.">
        <title>Orb-weaving spider Araneus ventricosus genome elucidates the spidroin gene catalogue.</title>
        <authorList>
            <person name="Kono N."/>
            <person name="Nakamura H."/>
            <person name="Ohtoshi R."/>
            <person name="Moran D.A.P."/>
            <person name="Shinohara A."/>
            <person name="Yoshida Y."/>
            <person name="Fujiwara M."/>
            <person name="Mori M."/>
            <person name="Tomita M."/>
            <person name="Arakawa K."/>
        </authorList>
    </citation>
    <scope>NUCLEOTIDE SEQUENCE [LARGE SCALE GENOMIC DNA]</scope>
</reference>
<dbReference type="AlphaFoldDB" id="A0A4Y2CVK6"/>
<evidence type="ECO:0000313" key="2">
    <source>
        <dbReference type="Proteomes" id="UP000499080"/>
    </source>
</evidence>
<sequence length="79" mass="8774">MVQIRLSINIDGKAEYSWRQAHALYLVGSAGCSVLWAAPTQRNHLWGKHPTTIDAIKPSIAAETARLDDKTRQSDFQAP</sequence>
<keyword evidence="2" id="KW-1185">Reference proteome</keyword>